<dbReference type="STRING" id="582680.RS86_02759"/>
<dbReference type="Pfam" id="PF03795">
    <property type="entry name" value="YCII"/>
    <property type="match status" value="1"/>
</dbReference>
<feature type="domain" description="YCII-related" evidence="2">
    <location>
        <begin position="1"/>
        <end position="107"/>
    </location>
</feature>
<dbReference type="EMBL" id="JYIX01000037">
    <property type="protein sequence ID" value="KJL32287.1"/>
    <property type="molecule type" value="Genomic_DNA"/>
</dbReference>
<evidence type="ECO:0000259" key="2">
    <source>
        <dbReference type="Pfam" id="PF03795"/>
    </source>
</evidence>
<dbReference type="PANTHER" id="PTHR35174:SF3">
    <property type="entry name" value="BLL7171 PROTEIN"/>
    <property type="match status" value="1"/>
</dbReference>
<evidence type="ECO:0000256" key="1">
    <source>
        <dbReference type="ARBA" id="ARBA00007689"/>
    </source>
</evidence>
<dbReference type="PATRIC" id="fig|582680.6.peg.2831"/>
<dbReference type="SUPFAM" id="SSF54909">
    <property type="entry name" value="Dimeric alpha+beta barrel"/>
    <property type="match status" value="1"/>
</dbReference>
<dbReference type="Gene3D" id="3.30.70.1060">
    <property type="entry name" value="Dimeric alpha+beta barrel"/>
    <property type="match status" value="1"/>
</dbReference>
<evidence type="ECO:0000313" key="4">
    <source>
        <dbReference type="Proteomes" id="UP000033740"/>
    </source>
</evidence>
<proteinExistence type="inferred from homology"/>
<keyword evidence="4" id="KW-1185">Reference proteome</keyword>
<protein>
    <submittedName>
        <fullName evidence="3">YCII-related domain protein</fullName>
    </submittedName>
</protein>
<sequence length="122" mass="13064">MKYMILMQVRQDVLDALTAEQMQAIGEGHQAFIDTITASGEMLGTVALADPSQSKVVRAAGGSPEVVDGPFAETKEFMGGYYLIEVESEERAVELARQIPDAAIDGLALEVRPVMFSAGTDV</sequence>
<dbReference type="Proteomes" id="UP000033740">
    <property type="component" value="Unassembled WGS sequence"/>
</dbReference>
<dbReference type="InterPro" id="IPR011008">
    <property type="entry name" value="Dimeric_a/b-barrel"/>
</dbReference>
<dbReference type="RefSeq" id="WP_045272800.1">
    <property type="nucleotide sequence ID" value="NZ_JYIX01000037.1"/>
</dbReference>
<gene>
    <name evidence="3" type="ORF">RS86_02759</name>
</gene>
<reference evidence="3 4" key="1">
    <citation type="submission" date="2015-02" db="EMBL/GenBank/DDBJ databases">
        <title>Draft genome sequences of ten Microbacterium spp. with emphasis on heavy metal contaminated environments.</title>
        <authorList>
            <person name="Corretto E."/>
        </authorList>
    </citation>
    <scope>NUCLEOTIDE SEQUENCE [LARGE SCALE GENOMIC DNA]</scope>
    <source>
        <strain evidence="3 4">ARN176</strain>
    </source>
</reference>
<name>A0A0F0LGE0_9MICO</name>
<comment type="similarity">
    <text evidence="1">Belongs to the YciI family.</text>
</comment>
<evidence type="ECO:0000313" key="3">
    <source>
        <dbReference type="EMBL" id="KJL32287.1"/>
    </source>
</evidence>
<dbReference type="AlphaFoldDB" id="A0A0F0LGE0"/>
<dbReference type="PANTHER" id="PTHR35174">
    <property type="entry name" value="BLL7171 PROTEIN-RELATED"/>
    <property type="match status" value="1"/>
</dbReference>
<accession>A0A0F0LGE0</accession>
<organism evidence="3 4">
    <name type="scientific">Microbacterium azadirachtae</name>
    <dbReference type="NCBI Taxonomy" id="582680"/>
    <lineage>
        <taxon>Bacteria</taxon>
        <taxon>Bacillati</taxon>
        <taxon>Actinomycetota</taxon>
        <taxon>Actinomycetes</taxon>
        <taxon>Micrococcales</taxon>
        <taxon>Microbacteriaceae</taxon>
        <taxon>Microbacterium</taxon>
    </lineage>
</organism>
<comment type="caution">
    <text evidence="3">The sequence shown here is derived from an EMBL/GenBank/DDBJ whole genome shotgun (WGS) entry which is preliminary data.</text>
</comment>
<dbReference type="InterPro" id="IPR005545">
    <property type="entry name" value="YCII"/>
</dbReference>